<organism evidence="1 2">
    <name type="scientific">Pseudoneurospora amorphoporcata</name>
    <dbReference type="NCBI Taxonomy" id="241081"/>
    <lineage>
        <taxon>Eukaryota</taxon>
        <taxon>Fungi</taxon>
        <taxon>Dikarya</taxon>
        <taxon>Ascomycota</taxon>
        <taxon>Pezizomycotina</taxon>
        <taxon>Sordariomycetes</taxon>
        <taxon>Sordariomycetidae</taxon>
        <taxon>Sordariales</taxon>
        <taxon>Sordariaceae</taxon>
        <taxon>Pseudoneurospora</taxon>
    </lineage>
</organism>
<keyword evidence="2" id="KW-1185">Reference proteome</keyword>
<reference evidence="1" key="1">
    <citation type="journal article" date="2023" name="Mol. Phylogenet. Evol.">
        <title>Genome-scale phylogeny and comparative genomics of the fungal order Sordariales.</title>
        <authorList>
            <person name="Hensen N."/>
            <person name="Bonometti L."/>
            <person name="Westerberg I."/>
            <person name="Brannstrom I.O."/>
            <person name="Guillou S."/>
            <person name="Cros-Aarteil S."/>
            <person name="Calhoun S."/>
            <person name="Haridas S."/>
            <person name="Kuo A."/>
            <person name="Mondo S."/>
            <person name="Pangilinan J."/>
            <person name="Riley R."/>
            <person name="LaButti K."/>
            <person name="Andreopoulos B."/>
            <person name="Lipzen A."/>
            <person name="Chen C."/>
            <person name="Yan M."/>
            <person name="Daum C."/>
            <person name="Ng V."/>
            <person name="Clum A."/>
            <person name="Steindorff A."/>
            <person name="Ohm R.A."/>
            <person name="Martin F."/>
            <person name="Silar P."/>
            <person name="Natvig D.O."/>
            <person name="Lalanne C."/>
            <person name="Gautier V."/>
            <person name="Ament-Velasquez S.L."/>
            <person name="Kruys A."/>
            <person name="Hutchinson M.I."/>
            <person name="Powell A.J."/>
            <person name="Barry K."/>
            <person name="Miller A.N."/>
            <person name="Grigoriev I.V."/>
            <person name="Debuchy R."/>
            <person name="Gladieux P."/>
            <person name="Hiltunen Thoren M."/>
            <person name="Johannesson H."/>
        </authorList>
    </citation>
    <scope>NUCLEOTIDE SEQUENCE</scope>
    <source>
        <strain evidence="1">CBS 626.80</strain>
    </source>
</reference>
<gene>
    <name evidence="1" type="ORF">QBC32DRAFT_328052</name>
</gene>
<evidence type="ECO:0000313" key="1">
    <source>
        <dbReference type="EMBL" id="KAK3948140.1"/>
    </source>
</evidence>
<dbReference type="AlphaFoldDB" id="A0AAN6SC29"/>
<sequence length="87" mass="10514">MCLLLDRWRRCIKRTLWLGVWLDFELVWYMYKMARCLDICVFIRGRWKEFIAIIGLWFLATRAAVGTDDAPLHCHCFHLSVEHVREV</sequence>
<dbReference type="Proteomes" id="UP001303222">
    <property type="component" value="Unassembled WGS sequence"/>
</dbReference>
<evidence type="ECO:0000313" key="2">
    <source>
        <dbReference type="Proteomes" id="UP001303222"/>
    </source>
</evidence>
<comment type="caution">
    <text evidence="1">The sequence shown here is derived from an EMBL/GenBank/DDBJ whole genome shotgun (WGS) entry which is preliminary data.</text>
</comment>
<name>A0AAN6SC29_9PEZI</name>
<proteinExistence type="predicted"/>
<reference evidence="1" key="2">
    <citation type="submission" date="2023-06" db="EMBL/GenBank/DDBJ databases">
        <authorList>
            <consortium name="Lawrence Berkeley National Laboratory"/>
            <person name="Mondo S.J."/>
            <person name="Hensen N."/>
            <person name="Bonometti L."/>
            <person name="Westerberg I."/>
            <person name="Brannstrom I.O."/>
            <person name="Guillou S."/>
            <person name="Cros-Aarteil S."/>
            <person name="Calhoun S."/>
            <person name="Haridas S."/>
            <person name="Kuo A."/>
            <person name="Pangilinan J."/>
            <person name="Riley R."/>
            <person name="Labutti K."/>
            <person name="Andreopoulos B."/>
            <person name="Lipzen A."/>
            <person name="Chen C."/>
            <person name="Yanf M."/>
            <person name="Daum C."/>
            <person name="Ng V."/>
            <person name="Clum A."/>
            <person name="Steindorff A."/>
            <person name="Ohm R."/>
            <person name="Martin F."/>
            <person name="Silar P."/>
            <person name="Natvig D."/>
            <person name="Lalanne C."/>
            <person name="Gautier V."/>
            <person name="Ament-Velasquez S.L."/>
            <person name="Kruys A."/>
            <person name="Hutchinson M.I."/>
            <person name="Powell A.J."/>
            <person name="Barry K."/>
            <person name="Miller A.N."/>
            <person name="Grigoriev I.V."/>
            <person name="Debuchy R."/>
            <person name="Gladieux P."/>
            <person name="Thoren M.H."/>
            <person name="Johannesson H."/>
        </authorList>
    </citation>
    <scope>NUCLEOTIDE SEQUENCE</scope>
    <source>
        <strain evidence="1">CBS 626.80</strain>
    </source>
</reference>
<protein>
    <submittedName>
        <fullName evidence="1">Uncharacterized protein</fullName>
    </submittedName>
</protein>
<accession>A0AAN6SC29</accession>
<dbReference type="EMBL" id="MU859283">
    <property type="protein sequence ID" value="KAK3948140.1"/>
    <property type="molecule type" value="Genomic_DNA"/>
</dbReference>